<dbReference type="SUPFAM" id="SSF52540">
    <property type="entry name" value="P-loop containing nucleoside triphosphate hydrolases"/>
    <property type="match status" value="1"/>
</dbReference>
<name>A0A6A2YKH7_HIBSY</name>
<dbReference type="Proteomes" id="UP000436088">
    <property type="component" value="Unassembled WGS sequence"/>
</dbReference>
<keyword evidence="6 7" id="KW-0472">Membrane</keyword>
<dbReference type="InterPro" id="IPR003439">
    <property type="entry name" value="ABC_transporter-like_ATP-bd"/>
</dbReference>
<dbReference type="Pfam" id="PF00664">
    <property type="entry name" value="ABC_membrane"/>
    <property type="match status" value="1"/>
</dbReference>
<sequence>MLEKFQDKLMESKDTRMKATSEILRNMKILKLQGWEMKFLPKLIGLRNVEEGWLKQIVYTNAMTSFVFWIAPSFVSVVTFGACMLLGVPLELGRILSALATFRILREPINILPETISMLAQAKVSLDRIASFLRLDDLQPDAIEKLPRASYGIAVEITDGNFSWDFSCPTATLKDINLKVSHGMSVAVCGTIGSGKSSLLSRVLGELPKISGTLKLCGTTAYVAQSRIQSGKIVDNILFGKEMDRDRYDKEVLLIYLSSKTVIYVTQQVEFLPAADLILVMKDGRIVQAGKYNDNLNAGTDFIELVGAHNKALSALDNIEARSVSERTISEGQGAMGSTNGKLQKVEN</sequence>
<organism evidence="9 10">
    <name type="scientific">Hibiscus syriacus</name>
    <name type="common">Rose of Sharon</name>
    <dbReference type="NCBI Taxonomy" id="106335"/>
    <lineage>
        <taxon>Eukaryota</taxon>
        <taxon>Viridiplantae</taxon>
        <taxon>Streptophyta</taxon>
        <taxon>Embryophyta</taxon>
        <taxon>Tracheophyta</taxon>
        <taxon>Spermatophyta</taxon>
        <taxon>Magnoliopsida</taxon>
        <taxon>eudicotyledons</taxon>
        <taxon>Gunneridae</taxon>
        <taxon>Pentapetalae</taxon>
        <taxon>rosids</taxon>
        <taxon>malvids</taxon>
        <taxon>Malvales</taxon>
        <taxon>Malvaceae</taxon>
        <taxon>Malvoideae</taxon>
        <taxon>Hibiscus</taxon>
    </lineage>
</organism>
<proteinExistence type="predicted"/>
<evidence type="ECO:0000256" key="4">
    <source>
        <dbReference type="ARBA" id="ARBA00022840"/>
    </source>
</evidence>
<evidence type="ECO:0000256" key="2">
    <source>
        <dbReference type="ARBA" id="ARBA00022692"/>
    </source>
</evidence>
<dbReference type="GO" id="GO:0005524">
    <property type="term" value="F:ATP binding"/>
    <property type="evidence" value="ECO:0007669"/>
    <property type="project" value="UniProtKB-KW"/>
</dbReference>
<dbReference type="SUPFAM" id="SSF90123">
    <property type="entry name" value="ABC transporter transmembrane region"/>
    <property type="match status" value="1"/>
</dbReference>
<dbReference type="InterPro" id="IPR011527">
    <property type="entry name" value="ABC1_TM_dom"/>
</dbReference>
<dbReference type="Gene3D" id="1.20.1560.10">
    <property type="entry name" value="ABC transporter type 1, transmembrane domain"/>
    <property type="match status" value="1"/>
</dbReference>
<dbReference type="InterPro" id="IPR036640">
    <property type="entry name" value="ABC1_TM_sf"/>
</dbReference>
<dbReference type="PROSITE" id="PS50929">
    <property type="entry name" value="ABC_TM1F"/>
    <property type="match status" value="1"/>
</dbReference>
<dbReference type="Gene3D" id="3.40.50.300">
    <property type="entry name" value="P-loop containing nucleotide triphosphate hydrolases"/>
    <property type="match status" value="2"/>
</dbReference>
<dbReference type="InterPro" id="IPR050173">
    <property type="entry name" value="ABC_transporter_C-like"/>
</dbReference>
<dbReference type="GO" id="GO:0016020">
    <property type="term" value="C:membrane"/>
    <property type="evidence" value="ECO:0007669"/>
    <property type="project" value="InterPro"/>
</dbReference>
<evidence type="ECO:0000259" key="8">
    <source>
        <dbReference type="PROSITE" id="PS50929"/>
    </source>
</evidence>
<keyword evidence="2 7" id="KW-0812">Transmembrane</keyword>
<evidence type="ECO:0000256" key="1">
    <source>
        <dbReference type="ARBA" id="ARBA00022448"/>
    </source>
</evidence>
<dbReference type="AlphaFoldDB" id="A0A6A2YKH7"/>
<evidence type="ECO:0000256" key="7">
    <source>
        <dbReference type="SAM" id="Phobius"/>
    </source>
</evidence>
<gene>
    <name evidence="9" type="ORF">F3Y22_tig00111502pilonHSYRG00017</name>
</gene>
<evidence type="ECO:0000313" key="9">
    <source>
        <dbReference type="EMBL" id="KAE8677744.1"/>
    </source>
</evidence>
<feature type="transmembrane region" description="Helical" evidence="7">
    <location>
        <begin position="66"/>
        <end position="88"/>
    </location>
</feature>
<dbReference type="GO" id="GO:0016887">
    <property type="term" value="F:ATP hydrolysis activity"/>
    <property type="evidence" value="ECO:0007669"/>
    <property type="project" value="InterPro"/>
</dbReference>
<reference evidence="9" key="1">
    <citation type="submission" date="2019-09" db="EMBL/GenBank/DDBJ databases">
        <title>Draft genome information of white flower Hibiscus syriacus.</title>
        <authorList>
            <person name="Kim Y.-M."/>
        </authorList>
    </citation>
    <scope>NUCLEOTIDE SEQUENCE [LARGE SCALE GENOMIC DNA]</scope>
    <source>
        <strain evidence="9">YM2019G1</strain>
    </source>
</reference>
<keyword evidence="10" id="KW-1185">Reference proteome</keyword>
<dbReference type="PANTHER" id="PTHR24223:SF181">
    <property type="entry name" value="ABC TRANSPORTER C FAMILY MEMBER 3"/>
    <property type="match status" value="1"/>
</dbReference>
<evidence type="ECO:0000256" key="6">
    <source>
        <dbReference type="ARBA" id="ARBA00023136"/>
    </source>
</evidence>
<comment type="caution">
    <text evidence="9">The sequence shown here is derived from an EMBL/GenBank/DDBJ whole genome shotgun (WGS) entry which is preliminary data.</text>
</comment>
<dbReference type="Pfam" id="PF00005">
    <property type="entry name" value="ABC_tran"/>
    <property type="match status" value="1"/>
</dbReference>
<evidence type="ECO:0000256" key="3">
    <source>
        <dbReference type="ARBA" id="ARBA00022741"/>
    </source>
</evidence>
<dbReference type="InterPro" id="IPR027417">
    <property type="entry name" value="P-loop_NTPase"/>
</dbReference>
<dbReference type="PANTHER" id="PTHR24223">
    <property type="entry name" value="ATP-BINDING CASSETTE SUB-FAMILY C"/>
    <property type="match status" value="1"/>
</dbReference>
<protein>
    <recommendedName>
        <fullName evidence="8">ABC transmembrane type-1 domain-containing protein</fullName>
    </recommendedName>
</protein>
<evidence type="ECO:0000313" key="10">
    <source>
        <dbReference type="Proteomes" id="UP000436088"/>
    </source>
</evidence>
<keyword evidence="1" id="KW-0813">Transport</keyword>
<keyword evidence="5 7" id="KW-1133">Transmembrane helix</keyword>
<dbReference type="GO" id="GO:0140359">
    <property type="term" value="F:ABC-type transporter activity"/>
    <property type="evidence" value="ECO:0007669"/>
    <property type="project" value="InterPro"/>
</dbReference>
<keyword evidence="4" id="KW-0067">ATP-binding</keyword>
<keyword evidence="3" id="KW-0547">Nucleotide-binding</keyword>
<evidence type="ECO:0000256" key="5">
    <source>
        <dbReference type="ARBA" id="ARBA00022989"/>
    </source>
</evidence>
<accession>A0A6A2YKH7</accession>
<feature type="domain" description="ABC transmembrane type-1" evidence="8">
    <location>
        <begin position="1"/>
        <end position="121"/>
    </location>
</feature>
<dbReference type="EMBL" id="VEPZ02001354">
    <property type="protein sequence ID" value="KAE8677744.1"/>
    <property type="molecule type" value="Genomic_DNA"/>
</dbReference>